<feature type="repeat" description="TPR" evidence="3">
    <location>
        <begin position="73"/>
        <end position="106"/>
    </location>
</feature>
<organism evidence="5 6">
    <name type="scientific">Durusdinium trenchii</name>
    <dbReference type="NCBI Taxonomy" id="1381693"/>
    <lineage>
        <taxon>Eukaryota</taxon>
        <taxon>Sar</taxon>
        <taxon>Alveolata</taxon>
        <taxon>Dinophyceae</taxon>
        <taxon>Suessiales</taxon>
        <taxon>Symbiodiniaceae</taxon>
        <taxon>Durusdinium</taxon>
    </lineage>
</organism>
<feature type="region of interest" description="Disordered" evidence="4">
    <location>
        <begin position="304"/>
        <end position="329"/>
    </location>
</feature>
<evidence type="ECO:0000256" key="4">
    <source>
        <dbReference type="SAM" id="MobiDB-lite"/>
    </source>
</evidence>
<dbReference type="InterPro" id="IPR019734">
    <property type="entry name" value="TPR_rpt"/>
</dbReference>
<feature type="compositionally biased region" description="Low complexity" evidence="4">
    <location>
        <begin position="542"/>
        <end position="554"/>
    </location>
</feature>
<dbReference type="EMBL" id="CAXAMM010005218">
    <property type="protein sequence ID" value="CAK9006448.1"/>
    <property type="molecule type" value="Genomic_DNA"/>
</dbReference>
<keyword evidence="1" id="KW-0677">Repeat</keyword>
<protein>
    <submittedName>
        <fullName evidence="5">Probable UDP-N-acetylglucosamine--peptide N-acetylglucosaminyltransferase SPINDLY (LeSPY)</fullName>
    </submittedName>
</protein>
<dbReference type="Pfam" id="PF13432">
    <property type="entry name" value="TPR_16"/>
    <property type="match status" value="2"/>
</dbReference>
<name>A0ABP0IWK4_9DINO</name>
<keyword evidence="5" id="KW-0808">Transferase</keyword>
<evidence type="ECO:0000313" key="5">
    <source>
        <dbReference type="EMBL" id="CAK9006448.1"/>
    </source>
</evidence>
<gene>
    <name evidence="5" type="ORF">SCF082_LOCUS9024</name>
</gene>
<dbReference type="PROSITE" id="PS50005">
    <property type="entry name" value="TPR"/>
    <property type="match status" value="2"/>
</dbReference>
<comment type="caution">
    <text evidence="5">The sequence shown here is derived from an EMBL/GenBank/DDBJ whole genome shotgun (WGS) entry which is preliminary data.</text>
</comment>
<feature type="region of interest" description="Disordered" evidence="4">
    <location>
        <begin position="563"/>
        <end position="591"/>
    </location>
</feature>
<keyword evidence="5" id="KW-0328">Glycosyltransferase</keyword>
<evidence type="ECO:0000256" key="2">
    <source>
        <dbReference type="ARBA" id="ARBA00022803"/>
    </source>
</evidence>
<dbReference type="PANTHER" id="PTHR44858:SF1">
    <property type="entry name" value="UDP-N-ACETYLGLUCOSAMINE--PEPTIDE N-ACETYLGLUCOSAMINYLTRANSFERASE SPINDLY-RELATED"/>
    <property type="match status" value="1"/>
</dbReference>
<proteinExistence type="predicted"/>
<dbReference type="SUPFAM" id="SSF48452">
    <property type="entry name" value="TPR-like"/>
    <property type="match status" value="1"/>
</dbReference>
<dbReference type="Proteomes" id="UP001642464">
    <property type="component" value="Unassembled WGS sequence"/>
</dbReference>
<accession>A0ABP0IWK4</accession>
<keyword evidence="6" id="KW-1185">Reference proteome</keyword>
<dbReference type="Gene3D" id="1.25.40.10">
    <property type="entry name" value="Tetratricopeptide repeat domain"/>
    <property type="match status" value="2"/>
</dbReference>
<evidence type="ECO:0000313" key="6">
    <source>
        <dbReference type="Proteomes" id="UP001642464"/>
    </source>
</evidence>
<evidence type="ECO:0000256" key="1">
    <source>
        <dbReference type="ARBA" id="ARBA00022737"/>
    </source>
</evidence>
<dbReference type="InterPro" id="IPR050498">
    <property type="entry name" value="Ycf3"/>
</dbReference>
<reference evidence="5 6" key="1">
    <citation type="submission" date="2024-02" db="EMBL/GenBank/DDBJ databases">
        <authorList>
            <person name="Chen Y."/>
            <person name="Shah S."/>
            <person name="Dougan E. K."/>
            <person name="Thang M."/>
            <person name="Chan C."/>
        </authorList>
    </citation>
    <scope>NUCLEOTIDE SEQUENCE [LARGE SCALE GENOMIC DNA]</scope>
</reference>
<sequence>MAQAAVQAANALRARGRFSEAVAQYAAAAELQPKLERRAAFLVQKGAAHLGAGQREEARRCLDEATRLEPENAAAWFKRGDVCKSAKELDEAARSFRKAIRRDPRMDAAKVSLVRVLMMQGDLEAALGEAQKALPSVESKRSSLLRLVLLCCAHLGRELEAQGAVRELVQEVQAARKANLLSGGDARKQELDDQTHAVLLSTLQTLAQQTRDLEFHKLACVVEPSFDLVLQLGVACMEQGAETRGDGDRTKTCSPKMAAQARRVLRLARRMDPEDWRSDYFLGLLEFKQQRYRASASHFLESLSLTNKTPPPSPKGTGSPPAPNANNKGRSEASWYAFEGASRDGHEELLQREMQGRMASRVQLCLGVALLNAGDLAAARHHVSCAAYSRGAVRNFAQILVAVLDLRAGNKEAAMHSLNIVRKEVHEAVLQPRARSMSHQHRAAFVSHEHERGPPSDQVLGRVCKLHWDTARVARLVGAGLQEILDADPPTLGPREVEKHAGRLKKVLELERSCLQDILMCEPESDDARAGMERVDRDLARAAKAASPSKSQRPMLRRAVSYQAPISRPGSGGEEGEHDGTQSFNMRHNGDGLNSAAKLKLYAEQEAKRREFLRSLSARRAALEHDEAHSDISDLSD</sequence>
<feature type="region of interest" description="Disordered" evidence="4">
    <location>
        <begin position="539"/>
        <end position="558"/>
    </location>
</feature>
<evidence type="ECO:0000256" key="3">
    <source>
        <dbReference type="PROSITE-ProRule" id="PRU00339"/>
    </source>
</evidence>
<dbReference type="InterPro" id="IPR011990">
    <property type="entry name" value="TPR-like_helical_dom_sf"/>
</dbReference>
<dbReference type="GO" id="GO:0016757">
    <property type="term" value="F:glycosyltransferase activity"/>
    <property type="evidence" value="ECO:0007669"/>
    <property type="project" value="UniProtKB-KW"/>
</dbReference>
<feature type="repeat" description="TPR" evidence="3">
    <location>
        <begin position="39"/>
        <end position="72"/>
    </location>
</feature>
<dbReference type="SMART" id="SM00028">
    <property type="entry name" value="TPR"/>
    <property type="match status" value="4"/>
</dbReference>
<dbReference type="PANTHER" id="PTHR44858">
    <property type="entry name" value="TETRATRICOPEPTIDE REPEAT PROTEIN 6"/>
    <property type="match status" value="1"/>
</dbReference>
<keyword evidence="2 3" id="KW-0802">TPR repeat</keyword>